<dbReference type="Proteomes" id="UP000054383">
    <property type="component" value="Unassembled WGS sequence"/>
</dbReference>
<feature type="compositionally biased region" description="Basic and acidic residues" evidence="1">
    <location>
        <begin position="495"/>
        <end position="511"/>
    </location>
</feature>
<feature type="region of interest" description="Disordered" evidence="1">
    <location>
        <begin position="265"/>
        <end position="357"/>
    </location>
</feature>
<gene>
    <name evidence="2" type="ORF">PISL3812_05649</name>
</gene>
<evidence type="ECO:0000313" key="2">
    <source>
        <dbReference type="EMBL" id="CRG88618.1"/>
    </source>
</evidence>
<feature type="region of interest" description="Disordered" evidence="1">
    <location>
        <begin position="70"/>
        <end position="110"/>
    </location>
</feature>
<feature type="compositionally biased region" description="Polar residues" evidence="1">
    <location>
        <begin position="314"/>
        <end position="333"/>
    </location>
</feature>
<dbReference type="OrthoDB" id="5404004at2759"/>
<feature type="compositionally biased region" description="Polar residues" evidence="1">
    <location>
        <begin position="13"/>
        <end position="22"/>
    </location>
</feature>
<evidence type="ECO:0000313" key="3">
    <source>
        <dbReference type="Proteomes" id="UP000054383"/>
    </source>
</evidence>
<accession>A0A0U1LZ61</accession>
<sequence>MGIFGKWRGNPATEISQPTLTFTDAAPRDDLHRLGQLKSPDPRNTGLTSPTTTRKMKEFQDAAKAFDFTVTEPPERLEAEGSFDDTDGGCMIGIALGSPSMLPPPPSPPRFKPVEWDSITTNATTETPEALSTLRRKPSKWKKLGGLFKGKQGERKGVNEPFYQLDMNIQAPHQDLETQTRDTSQQTQFPKVENDMALIEPNPYYMGNQQKPRNNSLLEIDIPAVEMERYSVMFSGVLGKKPDTSLLARRNKALDDIKVQTTENEYLKPYRPRRATSPGPASPPSFALFPDSASNFIEKDQNTNEQPALKSPRRSNTFPSEAPTSNGQSNTLTVPDLTPALSSSTSADPSPLDLSPTTMEVPLVSRIVPTPVKSHVQEPTCEMITMKTDSTTSTAPPSSHVSSKPTQPNRSEYVTANSTPTYPVHAGPMFPPRSSSHENDVLAERPHRSRAQTMPTPLKIKKSQSPAPKPNVVISTARSVSVSRRGTRAPLARPSADHLDSSNERFGEHQKLTPQVVDIRRGYHHHKKSENAVIESL</sequence>
<dbReference type="EMBL" id="CVMT01000005">
    <property type="protein sequence ID" value="CRG88618.1"/>
    <property type="molecule type" value="Genomic_DNA"/>
</dbReference>
<feature type="compositionally biased region" description="Pro residues" evidence="1">
    <location>
        <begin position="101"/>
        <end position="110"/>
    </location>
</feature>
<feature type="compositionally biased region" description="Low complexity" evidence="1">
    <location>
        <begin position="389"/>
        <end position="403"/>
    </location>
</feature>
<dbReference type="AlphaFoldDB" id="A0A0U1LZ61"/>
<feature type="region of interest" description="Disordered" evidence="1">
    <location>
        <begin position="389"/>
        <end position="412"/>
    </location>
</feature>
<reference evidence="2 3" key="1">
    <citation type="submission" date="2015-04" db="EMBL/GenBank/DDBJ databases">
        <authorList>
            <person name="Syromyatnikov M.Y."/>
            <person name="Popov V.N."/>
        </authorList>
    </citation>
    <scope>NUCLEOTIDE SEQUENCE [LARGE SCALE GENOMIC DNA]</scope>
    <source>
        <strain evidence="2">WF-38-12</strain>
    </source>
</reference>
<evidence type="ECO:0000256" key="1">
    <source>
        <dbReference type="SAM" id="MobiDB-lite"/>
    </source>
</evidence>
<feature type="region of interest" description="Disordered" evidence="1">
    <location>
        <begin position="1"/>
        <end position="53"/>
    </location>
</feature>
<organism evidence="2 3">
    <name type="scientific">Talaromyces islandicus</name>
    <name type="common">Penicillium islandicum</name>
    <dbReference type="NCBI Taxonomy" id="28573"/>
    <lineage>
        <taxon>Eukaryota</taxon>
        <taxon>Fungi</taxon>
        <taxon>Dikarya</taxon>
        <taxon>Ascomycota</taxon>
        <taxon>Pezizomycotina</taxon>
        <taxon>Eurotiomycetes</taxon>
        <taxon>Eurotiomycetidae</taxon>
        <taxon>Eurotiales</taxon>
        <taxon>Trichocomaceae</taxon>
        <taxon>Talaromyces</taxon>
        <taxon>Talaromyces sect. Islandici</taxon>
    </lineage>
</organism>
<feature type="region of interest" description="Disordered" evidence="1">
    <location>
        <begin position="445"/>
        <end position="512"/>
    </location>
</feature>
<dbReference type="OMA" id="HRHGNSQ"/>
<feature type="compositionally biased region" description="Polar residues" evidence="1">
    <location>
        <begin position="473"/>
        <end position="484"/>
    </location>
</feature>
<proteinExistence type="predicted"/>
<keyword evidence="3" id="KW-1185">Reference proteome</keyword>
<name>A0A0U1LZ61_TALIS</name>
<protein>
    <submittedName>
        <fullName evidence="2">Pc12g14000</fullName>
    </submittedName>
</protein>